<sequence>MPSQLGILNRLQHVAPAVLGTYLTNLACFCLFTDSCLLPRFDLNERNRLRVAERRQRETADQRQTWLRAQQSHDYNRLAFR</sequence>
<evidence type="ECO:0000313" key="1">
    <source>
        <dbReference type="EMBL" id="GFT65605.1"/>
    </source>
</evidence>
<name>A0A8X6PHV8_NEPPI</name>
<dbReference type="Proteomes" id="UP000887013">
    <property type="component" value="Unassembled WGS sequence"/>
</dbReference>
<dbReference type="AlphaFoldDB" id="A0A8X6PHV8"/>
<reference evidence="1" key="1">
    <citation type="submission" date="2020-08" db="EMBL/GenBank/DDBJ databases">
        <title>Multicomponent nature underlies the extraordinary mechanical properties of spider dragline silk.</title>
        <authorList>
            <person name="Kono N."/>
            <person name="Nakamura H."/>
            <person name="Mori M."/>
            <person name="Yoshida Y."/>
            <person name="Ohtoshi R."/>
            <person name="Malay A.D."/>
            <person name="Moran D.A.P."/>
            <person name="Tomita M."/>
            <person name="Numata K."/>
            <person name="Arakawa K."/>
        </authorList>
    </citation>
    <scope>NUCLEOTIDE SEQUENCE</scope>
</reference>
<comment type="caution">
    <text evidence="1">The sequence shown here is derived from an EMBL/GenBank/DDBJ whole genome shotgun (WGS) entry which is preliminary data.</text>
</comment>
<protein>
    <submittedName>
        <fullName evidence="1">Uncharacterized protein</fullName>
    </submittedName>
</protein>
<evidence type="ECO:0000313" key="2">
    <source>
        <dbReference type="Proteomes" id="UP000887013"/>
    </source>
</evidence>
<accession>A0A8X6PHV8</accession>
<proteinExistence type="predicted"/>
<dbReference type="EMBL" id="BMAW01115301">
    <property type="protein sequence ID" value="GFT65605.1"/>
    <property type="molecule type" value="Genomic_DNA"/>
</dbReference>
<organism evidence="1 2">
    <name type="scientific">Nephila pilipes</name>
    <name type="common">Giant wood spider</name>
    <name type="synonym">Nephila maculata</name>
    <dbReference type="NCBI Taxonomy" id="299642"/>
    <lineage>
        <taxon>Eukaryota</taxon>
        <taxon>Metazoa</taxon>
        <taxon>Ecdysozoa</taxon>
        <taxon>Arthropoda</taxon>
        <taxon>Chelicerata</taxon>
        <taxon>Arachnida</taxon>
        <taxon>Araneae</taxon>
        <taxon>Araneomorphae</taxon>
        <taxon>Entelegynae</taxon>
        <taxon>Araneoidea</taxon>
        <taxon>Nephilidae</taxon>
        <taxon>Nephila</taxon>
    </lineage>
</organism>
<keyword evidence="2" id="KW-1185">Reference proteome</keyword>
<gene>
    <name evidence="1" type="ORF">NPIL_149341</name>
</gene>